<keyword evidence="1 2" id="KW-0732">Signal</keyword>
<evidence type="ECO:0000313" key="4">
    <source>
        <dbReference type="Proteomes" id="UP001626549"/>
    </source>
</evidence>
<organism evidence="3 4">
    <name type="scientific">Congregibacter brevis</name>
    <dbReference type="NCBI Taxonomy" id="3081201"/>
    <lineage>
        <taxon>Bacteria</taxon>
        <taxon>Pseudomonadati</taxon>
        <taxon>Pseudomonadota</taxon>
        <taxon>Gammaproteobacteria</taxon>
        <taxon>Cellvibrionales</taxon>
        <taxon>Halieaceae</taxon>
        <taxon>Congregibacter</taxon>
    </lineage>
</organism>
<dbReference type="Pfam" id="PF11399">
    <property type="entry name" value="DUF3192"/>
    <property type="match status" value="1"/>
</dbReference>
<proteinExistence type="predicted"/>
<evidence type="ECO:0000256" key="2">
    <source>
        <dbReference type="SAM" id="SignalP"/>
    </source>
</evidence>
<dbReference type="Proteomes" id="UP001626549">
    <property type="component" value="Chromosome"/>
</dbReference>
<accession>A0ABZ0IBZ7</accession>
<dbReference type="RefSeq" id="WP_407327736.1">
    <property type="nucleotide sequence ID" value="NZ_CP136865.1"/>
</dbReference>
<protein>
    <submittedName>
        <fullName evidence="3">DUF3192 domain-containing protein</fullName>
    </submittedName>
</protein>
<evidence type="ECO:0000256" key="1">
    <source>
        <dbReference type="ARBA" id="ARBA00022729"/>
    </source>
</evidence>
<keyword evidence="4" id="KW-1185">Reference proteome</keyword>
<name>A0ABZ0IBZ7_9GAMM</name>
<reference evidence="3 4" key="1">
    <citation type="submission" date="2023-10" db="EMBL/GenBank/DDBJ databases">
        <title>Two novel species belonging to the OM43/NOR5 clade.</title>
        <authorList>
            <person name="Park M."/>
        </authorList>
    </citation>
    <scope>NUCLEOTIDE SEQUENCE [LARGE SCALE GENOMIC DNA]</scope>
    <source>
        <strain evidence="3 4">IMCC45268</strain>
    </source>
</reference>
<dbReference type="InterPro" id="IPR021534">
    <property type="entry name" value="DUF3192"/>
</dbReference>
<dbReference type="InterPro" id="IPR037873">
    <property type="entry name" value="BamE-like"/>
</dbReference>
<feature type="signal peptide" evidence="2">
    <location>
        <begin position="1"/>
        <end position="23"/>
    </location>
</feature>
<sequence>MKSLVQISLVVLLSMAASGCVYIDGERVTSDDWREDQRVNREMISQLDLGVSRSSVVDKLGTPTDSEAFTRDGAEVRVLFYRTQRKHSDGQTTRDEMTPVVFKNDMLVGWGDSAYRDFRS</sequence>
<evidence type="ECO:0000313" key="3">
    <source>
        <dbReference type="EMBL" id="WOJ97048.1"/>
    </source>
</evidence>
<dbReference type="Gene3D" id="3.30.1450.10">
    <property type="match status" value="1"/>
</dbReference>
<dbReference type="EMBL" id="CP136865">
    <property type="protein sequence ID" value="WOJ97048.1"/>
    <property type="molecule type" value="Genomic_DNA"/>
</dbReference>
<gene>
    <name evidence="3" type="ORF">R0137_00400</name>
</gene>
<feature type="chain" id="PRO_5045702280" evidence="2">
    <location>
        <begin position="24"/>
        <end position="120"/>
    </location>
</feature>